<accession>A0A8B8LF56</accession>
<dbReference type="GO" id="GO:0051213">
    <property type="term" value="F:dioxygenase activity"/>
    <property type="evidence" value="ECO:0007669"/>
    <property type="project" value="UniProtKB-KW"/>
</dbReference>
<keyword evidence="3 10" id="KW-0223">Dioxygenase</keyword>
<keyword evidence="9" id="KW-1185">Reference proteome</keyword>
<keyword evidence="5 7" id="KW-0408">Iron</keyword>
<evidence type="ECO:0000256" key="4">
    <source>
        <dbReference type="ARBA" id="ARBA00023002"/>
    </source>
</evidence>
<evidence type="ECO:0000313" key="9">
    <source>
        <dbReference type="Proteomes" id="UP000694853"/>
    </source>
</evidence>
<dbReference type="OrthoDB" id="288590at2759"/>
<dbReference type="RefSeq" id="XP_027353409.1">
    <property type="nucleotide sequence ID" value="XM_027497608.1"/>
</dbReference>
<evidence type="ECO:0000256" key="2">
    <source>
        <dbReference type="ARBA" id="ARBA00022723"/>
    </source>
</evidence>
<dbReference type="Pfam" id="PF14226">
    <property type="entry name" value="DIOX_N"/>
    <property type="match status" value="1"/>
</dbReference>
<dbReference type="SUPFAM" id="SSF51197">
    <property type="entry name" value="Clavaminate synthase-like"/>
    <property type="match status" value="1"/>
</dbReference>
<dbReference type="GO" id="GO:0046872">
    <property type="term" value="F:metal ion binding"/>
    <property type="evidence" value="ECO:0007669"/>
    <property type="project" value="UniProtKB-KW"/>
</dbReference>
<dbReference type="PROSITE" id="PS51471">
    <property type="entry name" value="FE2OG_OXY"/>
    <property type="match status" value="1"/>
</dbReference>
<evidence type="ECO:0000259" key="8">
    <source>
        <dbReference type="PROSITE" id="PS51471"/>
    </source>
</evidence>
<dbReference type="Proteomes" id="UP000694853">
    <property type="component" value="Unplaced"/>
</dbReference>
<dbReference type="AlphaFoldDB" id="A0A8B8LF56"/>
<sequence>MGSENKVELPVINFSIQDLELNEAKWESVKYQVHKALVEYGCFEAMFDKVPLDLLKAIFVEQEELFNLPLQTKQRLVHGNRPYHGYLGPHQLYESLGIEDADVYENVESSLKILWPEGKPNFSNNIQSFTEQVTRLDQIIRKMFLESLGVEKYLDQHMDSTHYLTRLIKYKGPQTNEAKVGILEHTDKNTFTILCQNQIDGLELQTKSGEWIKYKPSSSNSFVVVAGDALHAWTNGKVHAPIHRVMMIGNETRFSLGVFTVPKQGVIIEAPEELVTEEHPLLFKPYVHSEFMEFLRSSEGVKNALKVYCGV</sequence>
<comment type="similarity">
    <text evidence="1 7">Belongs to the iron/ascorbate-dependent oxidoreductase family.</text>
</comment>
<dbReference type="PANTHER" id="PTHR47990">
    <property type="entry name" value="2-OXOGLUTARATE (2OG) AND FE(II)-DEPENDENT OXYGENASE SUPERFAMILY PROTEIN-RELATED"/>
    <property type="match status" value="1"/>
</dbReference>
<dbReference type="GeneID" id="113863854"/>
<evidence type="ECO:0000256" key="6">
    <source>
        <dbReference type="ARBA" id="ARBA00057022"/>
    </source>
</evidence>
<evidence type="ECO:0000256" key="1">
    <source>
        <dbReference type="ARBA" id="ARBA00008056"/>
    </source>
</evidence>
<dbReference type="InterPro" id="IPR044861">
    <property type="entry name" value="IPNS-like_FE2OG_OXY"/>
</dbReference>
<dbReference type="Gene3D" id="2.60.120.330">
    <property type="entry name" value="B-lactam Antibiotic, Isopenicillin N Synthase, Chain"/>
    <property type="match status" value="1"/>
</dbReference>
<proteinExistence type="inferred from homology"/>
<dbReference type="KEGG" id="aprc:113863854"/>
<reference evidence="9" key="1">
    <citation type="journal article" date="2019" name="Toxins">
        <title>Detection of Abrin-Like and Prepropulchellin-Like Toxin Genes and Transcripts Using Whole Genome Sequencing and Full-Length Transcript Sequencing of Abrus precatorius.</title>
        <authorList>
            <person name="Hovde B.T."/>
            <person name="Daligault H.E."/>
            <person name="Hanschen E.R."/>
            <person name="Kunde Y.A."/>
            <person name="Johnson M.B."/>
            <person name="Starkenburg S.R."/>
            <person name="Johnson S.L."/>
        </authorList>
    </citation>
    <scope>NUCLEOTIDE SEQUENCE [LARGE SCALE GENOMIC DNA]</scope>
</reference>
<keyword evidence="2 7" id="KW-0479">Metal-binding</keyword>
<dbReference type="InterPro" id="IPR005123">
    <property type="entry name" value="Oxoglu/Fe-dep_dioxygenase_dom"/>
</dbReference>
<protein>
    <submittedName>
        <fullName evidence="10">Probable 2-oxoglutarate-dependent dioxygenase AOP1</fullName>
    </submittedName>
</protein>
<dbReference type="InterPro" id="IPR026992">
    <property type="entry name" value="DIOX_N"/>
</dbReference>
<evidence type="ECO:0000256" key="5">
    <source>
        <dbReference type="ARBA" id="ARBA00023004"/>
    </source>
</evidence>
<evidence type="ECO:0000313" key="10">
    <source>
        <dbReference type="RefSeq" id="XP_027353409.1"/>
    </source>
</evidence>
<dbReference type="InterPro" id="IPR050231">
    <property type="entry name" value="Iron_ascorbate_oxido_reductase"/>
</dbReference>
<evidence type="ECO:0000256" key="7">
    <source>
        <dbReference type="RuleBase" id="RU003682"/>
    </source>
</evidence>
<evidence type="ECO:0000256" key="3">
    <source>
        <dbReference type="ARBA" id="ARBA00022964"/>
    </source>
</evidence>
<organism evidence="9 10">
    <name type="scientific">Abrus precatorius</name>
    <name type="common">Indian licorice</name>
    <name type="synonym">Glycine abrus</name>
    <dbReference type="NCBI Taxonomy" id="3816"/>
    <lineage>
        <taxon>Eukaryota</taxon>
        <taxon>Viridiplantae</taxon>
        <taxon>Streptophyta</taxon>
        <taxon>Embryophyta</taxon>
        <taxon>Tracheophyta</taxon>
        <taxon>Spermatophyta</taxon>
        <taxon>Magnoliopsida</taxon>
        <taxon>eudicotyledons</taxon>
        <taxon>Gunneridae</taxon>
        <taxon>Pentapetalae</taxon>
        <taxon>rosids</taxon>
        <taxon>fabids</taxon>
        <taxon>Fabales</taxon>
        <taxon>Fabaceae</taxon>
        <taxon>Papilionoideae</taxon>
        <taxon>50 kb inversion clade</taxon>
        <taxon>NPAAA clade</taxon>
        <taxon>indigoferoid/millettioid clade</taxon>
        <taxon>Abreae</taxon>
        <taxon>Abrus</taxon>
    </lineage>
</organism>
<reference evidence="10" key="2">
    <citation type="submission" date="2025-08" db="UniProtKB">
        <authorList>
            <consortium name="RefSeq"/>
        </authorList>
    </citation>
    <scope>IDENTIFICATION</scope>
    <source>
        <tissue evidence="10">Young leaves</tissue>
    </source>
</reference>
<dbReference type="Pfam" id="PF03171">
    <property type="entry name" value="2OG-FeII_Oxy"/>
    <property type="match status" value="1"/>
</dbReference>
<comment type="function">
    <text evidence="6">Probable 2-oxoglutarate-dependent dioxygenase that may be involved in glucosinolates biosynthesis. May play a role in the production of aliphatic glucosinolates.</text>
</comment>
<name>A0A8B8LF56_ABRPR</name>
<dbReference type="InterPro" id="IPR027443">
    <property type="entry name" value="IPNS-like_sf"/>
</dbReference>
<dbReference type="FunFam" id="2.60.120.330:FF:000022">
    <property type="entry name" value="Probable 2-oxoglutarate-dependent dioxygenase AOP1.2"/>
    <property type="match status" value="1"/>
</dbReference>
<keyword evidence="4 7" id="KW-0560">Oxidoreductase</keyword>
<gene>
    <name evidence="10" type="primary">LOC113863854</name>
</gene>
<feature type="domain" description="Fe2OG dioxygenase" evidence="8">
    <location>
        <begin position="161"/>
        <end position="262"/>
    </location>
</feature>